<dbReference type="PANTHER" id="PTHR21272">
    <property type="entry name" value="CATABOLIC 3-DEHYDROQUINASE"/>
    <property type="match status" value="1"/>
</dbReference>
<evidence type="ECO:0000256" key="12">
    <source>
        <dbReference type="PIRSR" id="PIRSR001399-3"/>
    </source>
</evidence>
<evidence type="ECO:0000256" key="3">
    <source>
        <dbReference type="ARBA" id="ARBA00004902"/>
    </source>
</evidence>
<comment type="catalytic activity">
    <reaction evidence="1 9">
        <text>3-dehydroquinate = 3-dehydroshikimate + H2O</text>
        <dbReference type="Rhea" id="RHEA:21096"/>
        <dbReference type="ChEBI" id="CHEBI:15377"/>
        <dbReference type="ChEBI" id="CHEBI:16630"/>
        <dbReference type="ChEBI" id="CHEBI:32364"/>
        <dbReference type="EC" id="4.2.1.10"/>
    </reaction>
</comment>
<name>D5BSN4_PUNMI</name>
<evidence type="ECO:0000256" key="11">
    <source>
        <dbReference type="PIRSR" id="PIRSR001399-2"/>
    </source>
</evidence>
<dbReference type="SUPFAM" id="SSF52304">
    <property type="entry name" value="Type II 3-dehydroquinate dehydratase"/>
    <property type="match status" value="1"/>
</dbReference>
<dbReference type="EMBL" id="CP001751">
    <property type="protein sequence ID" value="ADE39281.1"/>
    <property type="molecule type" value="Genomic_DNA"/>
</dbReference>
<dbReference type="Proteomes" id="UP000007460">
    <property type="component" value="Chromosome"/>
</dbReference>
<accession>D5BSN4</accession>
<dbReference type="RefSeq" id="WP_013045910.1">
    <property type="nucleotide sequence ID" value="NC_014010.1"/>
</dbReference>
<feature type="binding site" evidence="9 11">
    <location>
        <position position="83"/>
    </location>
    <ligand>
        <name>substrate</name>
    </ligand>
</feature>
<dbReference type="PIRSF" id="PIRSF001399">
    <property type="entry name" value="DHquinase_II"/>
    <property type="match status" value="1"/>
</dbReference>
<dbReference type="HOGENOM" id="CLU_090968_1_0_5"/>
<keyword evidence="9" id="KW-0028">Amino-acid biosynthesis</keyword>
<dbReference type="HAMAP" id="MF_00169">
    <property type="entry name" value="AroQ"/>
    <property type="match status" value="1"/>
</dbReference>
<dbReference type="InterPro" id="IPR018509">
    <property type="entry name" value="DHquinase_II_CS"/>
</dbReference>
<protein>
    <recommendedName>
        <fullName evidence="6 9">3-dehydroquinate dehydratase</fullName>
        <shortName evidence="9">3-dehydroquinase</shortName>
        <ecNumber evidence="6 9">4.2.1.10</ecNumber>
    </recommendedName>
    <alternativeName>
        <fullName evidence="9">Type II DHQase</fullName>
    </alternativeName>
</protein>
<comment type="pathway">
    <text evidence="3 9">Metabolic intermediate biosynthesis; chorismate biosynthesis; chorismate from D-erythrose 4-phosphate and phosphoenolpyruvate: step 3/7.</text>
</comment>
<dbReference type="eggNOG" id="COG0757">
    <property type="taxonomic scope" value="Bacteria"/>
</dbReference>
<dbReference type="Pfam" id="PF01220">
    <property type="entry name" value="DHquinase_II"/>
    <property type="match status" value="1"/>
</dbReference>
<dbReference type="NCBIfam" id="NF003805">
    <property type="entry name" value="PRK05395.1-2"/>
    <property type="match status" value="1"/>
</dbReference>
<dbReference type="GO" id="GO:0019631">
    <property type="term" value="P:quinate catabolic process"/>
    <property type="evidence" value="ECO:0007669"/>
    <property type="project" value="TreeGrafter"/>
</dbReference>
<evidence type="ECO:0000313" key="14">
    <source>
        <dbReference type="Proteomes" id="UP000007460"/>
    </source>
</evidence>
<feature type="binding site" evidence="9 11">
    <location>
        <position position="114"/>
    </location>
    <ligand>
        <name>substrate</name>
    </ligand>
</feature>
<proteinExistence type="inferred from homology"/>
<evidence type="ECO:0000256" key="2">
    <source>
        <dbReference type="ARBA" id="ARBA00003924"/>
    </source>
</evidence>
<comment type="function">
    <text evidence="2 9">Catalyzes a trans-dehydration via an enolate intermediate.</text>
</comment>
<dbReference type="OrthoDB" id="9790793at2"/>
<dbReference type="UniPathway" id="UPA00053">
    <property type="reaction ID" value="UER00086"/>
</dbReference>
<gene>
    <name evidence="9" type="primary">aroQ</name>
    <name evidence="13" type="ordered locus">SAR116_1038</name>
</gene>
<dbReference type="KEGG" id="apb:SAR116_1038"/>
<dbReference type="Gene3D" id="3.40.50.9100">
    <property type="entry name" value="Dehydroquinase, class II"/>
    <property type="match status" value="1"/>
</dbReference>
<reference evidence="13 14" key="1">
    <citation type="journal article" date="2010" name="J. Bacteriol.">
        <title>Complete genome sequence of "Candidatus Puniceispirillum marinum" IMCC1322, a representative of the SAR116 clade in the Alphaproteobacteria.</title>
        <authorList>
            <person name="Oh H.M."/>
            <person name="Kwon K.K."/>
            <person name="Kang I."/>
            <person name="Kang S.G."/>
            <person name="Lee J.H."/>
            <person name="Kim S.J."/>
            <person name="Cho J.C."/>
        </authorList>
    </citation>
    <scope>NUCLEOTIDE SEQUENCE [LARGE SCALE GENOMIC DNA]</scope>
    <source>
        <strain evidence="13 14">IMCC1322</strain>
    </source>
</reference>
<dbReference type="InterPro" id="IPR001874">
    <property type="entry name" value="DHquinase_II"/>
</dbReference>
<evidence type="ECO:0000313" key="13">
    <source>
        <dbReference type="EMBL" id="ADE39281.1"/>
    </source>
</evidence>
<dbReference type="GO" id="GO:0008652">
    <property type="term" value="P:amino acid biosynthetic process"/>
    <property type="evidence" value="ECO:0007669"/>
    <property type="project" value="UniProtKB-KW"/>
</dbReference>
<evidence type="ECO:0000256" key="10">
    <source>
        <dbReference type="PIRSR" id="PIRSR001399-1"/>
    </source>
</evidence>
<keyword evidence="7 9" id="KW-0057">Aromatic amino acid biosynthesis</keyword>
<dbReference type="InterPro" id="IPR036441">
    <property type="entry name" value="DHquinase_II_sf"/>
</dbReference>
<dbReference type="PANTHER" id="PTHR21272:SF3">
    <property type="entry name" value="CATABOLIC 3-DEHYDROQUINASE"/>
    <property type="match status" value="1"/>
</dbReference>
<evidence type="ECO:0000256" key="6">
    <source>
        <dbReference type="ARBA" id="ARBA00012060"/>
    </source>
</evidence>
<evidence type="ECO:0000256" key="5">
    <source>
        <dbReference type="ARBA" id="ARBA00011193"/>
    </source>
</evidence>
<keyword evidence="14" id="KW-1185">Reference proteome</keyword>
<dbReference type="GO" id="GO:0009073">
    <property type="term" value="P:aromatic amino acid family biosynthetic process"/>
    <property type="evidence" value="ECO:0007669"/>
    <property type="project" value="UniProtKB-KW"/>
</dbReference>
<feature type="binding site" evidence="9 11">
    <location>
        <position position="77"/>
    </location>
    <ligand>
        <name>substrate</name>
    </ligand>
</feature>
<dbReference type="NCBIfam" id="NF003806">
    <property type="entry name" value="PRK05395.1-3"/>
    <property type="match status" value="1"/>
</dbReference>
<evidence type="ECO:0000256" key="7">
    <source>
        <dbReference type="ARBA" id="ARBA00023141"/>
    </source>
</evidence>
<dbReference type="CDD" id="cd00466">
    <property type="entry name" value="DHQase_II"/>
    <property type="match status" value="1"/>
</dbReference>
<organism evidence="13 14">
    <name type="scientific">Puniceispirillum marinum (strain IMCC1322)</name>
    <dbReference type="NCBI Taxonomy" id="488538"/>
    <lineage>
        <taxon>Bacteria</taxon>
        <taxon>Pseudomonadati</taxon>
        <taxon>Pseudomonadota</taxon>
        <taxon>Alphaproteobacteria</taxon>
        <taxon>Candidatus Puniceispirillales</taxon>
        <taxon>Candidatus Puniceispirillaceae</taxon>
        <taxon>Candidatus Puniceispirillum</taxon>
    </lineage>
</organism>
<dbReference type="GO" id="GO:0009423">
    <property type="term" value="P:chorismate biosynthetic process"/>
    <property type="evidence" value="ECO:0007669"/>
    <property type="project" value="UniProtKB-UniRule"/>
</dbReference>
<dbReference type="NCBIfam" id="NF003807">
    <property type="entry name" value="PRK05395.1-4"/>
    <property type="match status" value="1"/>
</dbReference>
<keyword evidence="8 9" id="KW-0456">Lyase</keyword>
<evidence type="ECO:0000256" key="9">
    <source>
        <dbReference type="HAMAP-Rule" id="MF_00169"/>
    </source>
</evidence>
<evidence type="ECO:0000256" key="8">
    <source>
        <dbReference type="ARBA" id="ARBA00023239"/>
    </source>
</evidence>
<comment type="subunit">
    <text evidence="5 9">Homododecamer.</text>
</comment>
<evidence type="ECO:0000256" key="1">
    <source>
        <dbReference type="ARBA" id="ARBA00001864"/>
    </source>
</evidence>
<dbReference type="AlphaFoldDB" id="D5BSN4"/>
<feature type="binding site" evidence="9 11">
    <location>
        <begin position="104"/>
        <end position="105"/>
    </location>
    <ligand>
        <name>substrate</name>
    </ligand>
</feature>
<feature type="active site" description="Proton acceptor" evidence="9 10">
    <location>
        <position position="26"/>
    </location>
</feature>
<dbReference type="PROSITE" id="PS01029">
    <property type="entry name" value="DEHYDROQUINASE_II"/>
    <property type="match status" value="1"/>
</dbReference>
<dbReference type="GO" id="GO:0003855">
    <property type="term" value="F:3-dehydroquinate dehydratase activity"/>
    <property type="evidence" value="ECO:0007669"/>
    <property type="project" value="UniProtKB-UniRule"/>
</dbReference>
<dbReference type="NCBIfam" id="TIGR01088">
    <property type="entry name" value="aroQ"/>
    <property type="match status" value="1"/>
</dbReference>
<dbReference type="STRING" id="488538.SAR116_1038"/>
<feature type="site" description="Transition state stabilizer" evidence="9 12">
    <location>
        <position position="21"/>
    </location>
</feature>
<feature type="active site" description="Proton donor" evidence="9 10">
    <location>
        <position position="103"/>
    </location>
</feature>
<feature type="binding site" evidence="9 11">
    <location>
        <position position="90"/>
    </location>
    <ligand>
        <name>substrate</name>
    </ligand>
</feature>
<comment type="similarity">
    <text evidence="4 9">Belongs to the type-II 3-dehydroquinase family.</text>
</comment>
<evidence type="ECO:0000256" key="4">
    <source>
        <dbReference type="ARBA" id="ARBA00011037"/>
    </source>
</evidence>
<dbReference type="EC" id="4.2.1.10" evidence="6 9"/>
<sequence>MTKSKHILVLNGPNINMLGTREPDIYGHVTMADIVAGCAERCAKAGMSMDSFHSNCEGELITTIQQASGTYDWIVINAAGLTHTSVALRDALALFTGDVIEVHISNIHARESFRHVSLISAIAKGVVAGFGAQSYYMAINFIADTLTES</sequence>